<evidence type="ECO:0000313" key="1">
    <source>
        <dbReference type="EMBL" id="MBO7744082.1"/>
    </source>
</evidence>
<comment type="caution">
    <text evidence="1">The sequence shown here is derived from an EMBL/GenBank/DDBJ whole genome shotgun (WGS) entry which is preliminary data.</text>
</comment>
<reference evidence="1 2" key="1">
    <citation type="submission" date="2021-03" db="EMBL/GenBank/DDBJ databases">
        <title>Paenibacillus artemisicola MWE-103 whole genome sequence.</title>
        <authorList>
            <person name="Ham Y.J."/>
        </authorList>
    </citation>
    <scope>NUCLEOTIDE SEQUENCE [LARGE SCALE GENOMIC DNA]</scope>
    <source>
        <strain evidence="1 2">MWE-103</strain>
    </source>
</reference>
<dbReference type="InterPro" id="IPR043519">
    <property type="entry name" value="NT_sf"/>
</dbReference>
<protein>
    <recommendedName>
        <fullName evidence="3">Nucleotidyltransferase AbiEii toxin of type IV toxin-antitoxin system</fullName>
    </recommendedName>
</protein>
<organism evidence="1 2">
    <name type="scientific">Paenibacillus artemisiicola</name>
    <dbReference type="NCBI Taxonomy" id="1172618"/>
    <lineage>
        <taxon>Bacteria</taxon>
        <taxon>Bacillati</taxon>
        <taxon>Bacillota</taxon>
        <taxon>Bacilli</taxon>
        <taxon>Bacillales</taxon>
        <taxon>Paenibacillaceae</taxon>
        <taxon>Paenibacillus</taxon>
    </lineage>
</organism>
<dbReference type="Gene3D" id="3.30.460.40">
    <property type="match status" value="1"/>
</dbReference>
<evidence type="ECO:0000313" key="2">
    <source>
        <dbReference type="Proteomes" id="UP000670947"/>
    </source>
</evidence>
<dbReference type="RefSeq" id="WP_208847046.1">
    <property type="nucleotide sequence ID" value="NZ_JAGGDJ010000003.1"/>
</dbReference>
<dbReference type="SUPFAM" id="SSF81301">
    <property type="entry name" value="Nucleotidyltransferase"/>
    <property type="match status" value="1"/>
</dbReference>
<dbReference type="EMBL" id="JAGGDJ010000003">
    <property type="protein sequence ID" value="MBO7744082.1"/>
    <property type="molecule type" value="Genomic_DNA"/>
</dbReference>
<name>A0ABS3W6Z6_9BACL</name>
<dbReference type="Proteomes" id="UP000670947">
    <property type="component" value="Unassembled WGS sequence"/>
</dbReference>
<gene>
    <name evidence="1" type="ORF">I8J29_07750</name>
</gene>
<evidence type="ECO:0008006" key="3">
    <source>
        <dbReference type="Google" id="ProtNLM"/>
    </source>
</evidence>
<proteinExistence type="predicted"/>
<sequence length="191" mass="20930">MDNAEPLLRAILIIARAAAPAGARWLIGGSTGLLLRGLELTVPPRDLDLYADDEAAGIMHEALRAYAVDEPQLSVSPIYRSVLSHYNVSGVQVELVGGFVVESGPNRYAVEVENVLNPLRTPVAVGPYTVGVAPLAHELWFNVLRAREDRVALIAARMRKEQDLHTDALRLIASRNRLSAELRQHVSQLLM</sequence>
<keyword evidence="2" id="KW-1185">Reference proteome</keyword>
<accession>A0ABS3W6Z6</accession>